<dbReference type="GO" id="GO:0003677">
    <property type="term" value="F:DNA binding"/>
    <property type="evidence" value="ECO:0007669"/>
    <property type="project" value="UniProtKB-KW"/>
</dbReference>
<reference evidence="5 6" key="1">
    <citation type="submission" date="2015-01" db="EMBL/GenBank/DDBJ databases">
        <title>Genome sequence of the anaerobic bacterium Geobacter soli GSS01, a dissimilatory Fe(III) reducer from soil.</title>
        <authorList>
            <person name="Yang G."/>
            <person name="Zhou S."/>
        </authorList>
    </citation>
    <scope>NUCLEOTIDE SEQUENCE [LARGE SCALE GENOMIC DNA]</scope>
    <source>
        <strain evidence="5 6">GSS01</strain>
    </source>
</reference>
<dbReference type="GO" id="GO:0003700">
    <property type="term" value="F:DNA-binding transcription factor activity"/>
    <property type="evidence" value="ECO:0007669"/>
    <property type="project" value="InterPro"/>
</dbReference>
<dbReference type="SUPFAM" id="SSF46785">
    <property type="entry name" value="Winged helix' DNA-binding domain"/>
    <property type="match status" value="1"/>
</dbReference>
<dbReference type="PROSITE" id="PS01117">
    <property type="entry name" value="HTH_MARR_1"/>
    <property type="match status" value="1"/>
</dbReference>
<evidence type="ECO:0000256" key="3">
    <source>
        <dbReference type="ARBA" id="ARBA00023163"/>
    </source>
</evidence>
<dbReference type="Proteomes" id="UP000031433">
    <property type="component" value="Unassembled WGS sequence"/>
</dbReference>
<evidence type="ECO:0000256" key="1">
    <source>
        <dbReference type="ARBA" id="ARBA00023015"/>
    </source>
</evidence>
<dbReference type="Pfam" id="PF12802">
    <property type="entry name" value="MarR_2"/>
    <property type="match status" value="1"/>
</dbReference>
<dbReference type="InterPro" id="IPR000835">
    <property type="entry name" value="HTH_MarR-typ"/>
</dbReference>
<keyword evidence="1" id="KW-0805">Transcription regulation</keyword>
<dbReference type="PRINTS" id="PR00598">
    <property type="entry name" value="HTHMARR"/>
</dbReference>
<dbReference type="Gene3D" id="1.10.10.10">
    <property type="entry name" value="Winged helix-like DNA-binding domain superfamily/Winged helix DNA-binding domain"/>
    <property type="match status" value="1"/>
</dbReference>
<keyword evidence="6" id="KW-1185">Reference proteome</keyword>
<evidence type="ECO:0000256" key="2">
    <source>
        <dbReference type="ARBA" id="ARBA00023125"/>
    </source>
</evidence>
<dbReference type="PROSITE" id="PS50995">
    <property type="entry name" value="HTH_MARR_2"/>
    <property type="match status" value="1"/>
</dbReference>
<evidence type="ECO:0000259" key="4">
    <source>
        <dbReference type="PROSITE" id="PS50995"/>
    </source>
</evidence>
<protein>
    <submittedName>
        <fullName evidence="5">MarR family transcriptional regulator</fullName>
    </submittedName>
</protein>
<dbReference type="SMART" id="SM00347">
    <property type="entry name" value="HTH_MARR"/>
    <property type="match status" value="1"/>
</dbReference>
<dbReference type="AlphaFoldDB" id="A0A0C1TT31"/>
<keyword evidence="3" id="KW-0804">Transcription</keyword>
<organism evidence="5 6">
    <name type="scientific">Geobacter soli</name>
    <dbReference type="NCBI Taxonomy" id="1510391"/>
    <lineage>
        <taxon>Bacteria</taxon>
        <taxon>Pseudomonadati</taxon>
        <taxon>Thermodesulfobacteriota</taxon>
        <taxon>Desulfuromonadia</taxon>
        <taxon>Geobacterales</taxon>
        <taxon>Geobacteraceae</taxon>
        <taxon>Geobacter</taxon>
    </lineage>
</organism>
<dbReference type="InterPro" id="IPR036388">
    <property type="entry name" value="WH-like_DNA-bd_sf"/>
</dbReference>
<dbReference type="PANTHER" id="PTHR42756:SF1">
    <property type="entry name" value="TRANSCRIPTIONAL REPRESSOR OF EMRAB OPERON"/>
    <property type="match status" value="1"/>
</dbReference>
<name>A0A0C1TT31_9BACT</name>
<dbReference type="RefSeq" id="WP_039645179.1">
    <property type="nucleotide sequence ID" value="NZ_JXBL01000001.1"/>
</dbReference>
<gene>
    <name evidence="5" type="ORF">SE37_07760</name>
</gene>
<dbReference type="InterPro" id="IPR036390">
    <property type="entry name" value="WH_DNA-bd_sf"/>
</dbReference>
<dbReference type="PANTHER" id="PTHR42756">
    <property type="entry name" value="TRANSCRIPTIONAL REGULATOR, MARR"/>
    <property type="match status" value="1"/>
</dbReference>
<evidence type="ECO:0000313" key="6">
    <source>
        <dbReference type="Proteomes" id="UP000031433"/>
    </source>
</evidence>
<dbReference type="EMBL" id="JXBL01000001">
    <property type="protein sequence ID" value="KIE42528.1"/>
    <property type="molecule type" value="Genomic_DNA"/>
</dbReference>
<feature type="domain" description="HTH marR-type" evidence="4">
    <location>
        <begin position="5"/>
        <end position="137"/>
    </location>
</feature>
<keyword evidence="2" id="KW-0238">DNA-binding</keyword>
<sequence length="149" mass="16976">MYDIENSIGFHLAKAYQRGFALFKDQLDPYGLTPPQFSVLAFLWKEDGQSQTALSQKTLIDRTTIGGLVDRLEKLGLVKRQPHPEDRRAYRICLTQRGMTLERELCATAAEVLALFLAPLSEDEQNSLHHLLEKIRTAPENRHETTTNP</sequence>
<evidence type="ECO:0000313" key="5">
    <source>
        <dbReference type="EMBL" id="KIE42528.1"/>
    </source>
</evidence>
<comment type="caution">
    <text evidence="5">The sequence shown here is derived from an EMBL/GenBank/DDBJ whole genome shotgun (WGS) entry which is preliminary data.</text>
</comment>
<accession>A0A0C1TT31</accession>
<proteinExistence type="predicted"/>
<dbReference type="InterPro" id="IPR023187">
    <property type="entry name" value="Tscrpt_reg_MarR-type_CS"/>
</dbReference>